<gene>
    <name evidence="3" type="ORF">NX801_22900</name>
</gene>
<evidence type="ECO:0000313" key="3">
    <source>
        <dbReference type="EMBL" id="MCS0638452.1"/>
    </source>
</evidence>
<keyword evidence="4" id="KW-1185">Reference proteome</keyword>
<proteinExistence type="predicted"/>
<sequence>MVDVDRVRLELDVAAFDAARFAAYVTRCRAEGIRLTTPAVLGATPEHRRALYELNGECSADIPERGEFFSFEEYVERRFAVASYAPGGVVIALDGDRWIGMAATSVHDGFLFNEMTGVRRDYRGRGVATAMKTFAMGFARERGARRITTLHHPANTGVIVMNQRLGFTESPDGAGPAGAGRRPGRRGRTPPAHAGAGRARPAGRAGRTPFGGRRPGAPGTCLRSPVVRRAGRAHAPAGPGRPPYGP</sequence>
<feature type="region of interest" description="Disordered" evidence="1">
    <location>
        <begin position="166"/>
        <end position="246"/>
    </location>
</feature>
<organism evidence="3 4">
    <name type="scientific">Streptomyces pyxinae</name>
    <dbReference type="NCBI Taxonomy" id="2970734"/>
    <lineage>
        <taxon>Bacteria</taxon>
        <taxon>Bacillati</taxon>
        <taxon>Actinomycetota</taxon>
        <taxon>Actinomycetes</taxon>
        <taxon>Kitasatosporales</taxon>
        <taxon>Streptomycetaceae</taxon>
        <taxon>Streptomyces</taxon>
    </lineage>
</organism>
<dbReference type="Proteomes" id="UP001431313">
    <property type="component" value="Unassembled WGS sequence"/>
</dbReference>
<accession>A0ABT2CM16</accession>
<evidence type="ECO:0000256" key="1">
    <source>
        <dbReference type="SAM" id="MobiDB-lite"/>
    </source>
</evidence>
<dbReference type="RefSeq" id="WP_258789738.1">
    <property type="nucleotide sequence ID" value="NZ_JANUGQ010000022.1"/>
</dbReference>
<evidence type="ECO:0000259" key="2">
    <source>
        <dbReference type="PROSITE" id="PS51186"/>
    </source>
</evidence>
<evidence type="ECO:0000313" key="4">
    <source>
        <dbReference type="Proteomes" id="UP001431313"/>
    </source>
</evidence>
<dbReference type="InterPro" id="IPR016181">
    <property type="entry name" value="Acyl_CoA_acyltransferase"/>
</dbReference>
<dbReference type="EMBL" id="JANUGQ010000022">
    <property type="protein sequence ID" value="MCS0638452.1"/>
    <property type="molecule type" value="Genomic_DNA"/>
</dbReference>
<reference evidence="3" key="1">
    <citation type="submission" date="2022-08" db="EMBL/GenBank/DDBJ databases">
        <authorList>
            <person name="Somphong A."/>
            <person name="Phongsopitanun W."/>
        </authorList>
    </citation>
    <scope>NUCLEOTIDE SEQUENCE</scope>
    <source>
        <strain evidence="3">LP05-1</strain>
    </source>
</reference>
<dbReference type="Gene3D" id="3.40.630.30">
    <property type="match status" value="1"/>
</dbReference>
<dbReference type="InterPro" id="IPR000182">
    <property type="entry name" value="GNAT_dom"/>
</dbReference>
<feature type="domain" description="N-acetyltransferase" evidence="2">
    <location>
        <begin position="38"/>
        <end position="188"/>
    </location>
</feature>
<dbReference type="SUPFAM" id="SSF55729">
    <property type="entry name" value="Acyl-CoA N-acyltransferases (Nat)"/>
    <property type="match status" value="1"/>
</dbReference>
<comment type="caution">
    <text evidence="3">The sequence shown here is derived from an EMBL/GenBank/DDBJ whole genome shotgun (WGS) entry which is preliminary data.</text>
</comment>
<dbReference type="CDD" id="cd04301">
    <property type="entry name" value="NAT_SF"/>
    <property type="match status" value="1"/>
</dbReference>
<dbReference type="Pfam" id="PF00583">
    <property type="entry name" value="Acetyltransf_1"/>
    <property type="match status" value="1"/>
</dbReference>
<protein>
    <submittedName>
        <fullName evidence="3">GNAT family N-acetyltransferase</fullName>
    </submittedName>
</protein>
<name>A0ABT2CM16_9ACTN</name>
<dbReference type="PROSITE" id="PS51186">
    <property type="entry name" value="GNAT"/>
    <property type="match status" value="1"/>
</dbReference>
<feature type="compositionally biased region" description="Low complexity" evidence="1">
    <location>
        <begin position="189"/>
        <end position="220"/>
    </location>
</feature>